<dbReference type="EMBL" id="UYSU01032321">
    <property type="protein sequence ID" value="VDL89115.1"/>
    <property type="molecule type" value="Genomic_DNA"/>
</dbReference>
<keyword evidence="3" id="KW-1185">Reference proteome</keyword>
<proteinExistence type="predicted"/>
<dbReference type="GO" id="GO:0005737">
    <property type="term" value="C:cytoplasm"/>
    <property type="evidence" value="ECO:0007669"/>
    <property type="project" value="TreeGrafter"/>
</dbReference>
<reference evidence="4" key="1">
    <citation type="submission" date="2016-06" db="UniProtKB">
        <authorList>
            <consortium name="WormBaseParasite"/>
        </authorList>
    </citation>
    <scope>IDENTIFICATION</scope>
</reference>
<dbReference type="OrthoDB" id="261426at2759"/>
<evidence type="ECO:0000313" key="2">
    <source>
        <dbReference type="EMBL" id="VDL89115.1"/>
    </source>
</evidence>
<organism evidence="4">
    <name type="scientific">Schistocephalus solidus</name>
    <name type="common">Tapeworm</name>
    <dbReference type="NCBI Taxonomy" id="70667"/>
    <lineage>
        <taxon>Eukaryota</taxon>
        <taxon>Metazoa</taxon>
        <taxon>Spiralia</taxon>
        <taxon>Lophotrochozoa</taxon>
        <taxon>Platyhelminthes</taxon>
        <taxon>Cestoda</taxon>
        <taxon>Eucestoda</taxon>
        <taxon>Diphyllobothriidea</taxon>
        <taxon>Diphyllobothriidae</taxon>
        <taxon>Schistocephalus</taxon>
    </lineage>
</organism>
<protein>
    <submittedName>
        <fullName evidence="4">Translin-associated factor X-interacting protein 1</fullName>
    </submittedName>
</protein>
<evidence type="ECO:0000313" key="4">
    <source>
        <dbReference type="WBParaSite" id="SSLN_0000281701-mRNA-1"/>
    </source>
</evidence>
<sequence>MAFMAHLLHGIRVRGGSGRTSHLRPLPSPVFLTLTRHRAQVTVPAPPCVEHTVDLVEIDGRTVGDIAPHAHDQQTAKFIRNICNMEKLKSDMATLEELRRTEADARKLGVITSNQLQMQLSDMRHSFQESMRAKESHDDPVRLKIALQKAKEAHTFLLTKLTKMETDYVDVVPRKQFEEVSEKLKTMGEDLEVLTKHCKTLQSSLEDQTKVLEETIEQKNEVETLYSELKRSSTPRPAWREAVCNLPGGKKYWRQLASVKSSRERLYVLIREFLNESDGENRSSRGTDSTVPALLRSSEPVLQRTLPLRDLLLLVEDIWTKRKTQLAEFLDKCALTDESEQPSLPSFDEFLANYFQANFGLSALRKEWAYALYNSADFYSECEELVQLRKIIDNQMDEAYHWYLDSLIRRAFNKLKQLAHATAIASTVPDDAKAETPGGAKTVPLSKRKASRELSILTPENLQTCLSRLLQCDAKQVSVLELVHCAFTDHRSVPDEEGTNETVVAISPNATVAVENLFAKASPT</sequence>
<gene>
    <name evidence="2" type="ORF">SSLN_LOCUS2730</name>
</gene>
<reference evidence="2 3" key="2">
    <citation type="submission" date="2018-11" db="EMBL/GenBank/DDBJ databases">
        <authorList>
            <consortium name="Pathogen Informatics"/>
        </authorList>
    </citation>
    <scope>NUCLEOTIDE SEQUENCE [LARGE SCALE GENOMIC DNA]</scope>
    <source>
        <strain evidence="2 3">NST_G2</strain>
    </source>
</reference>
<dbReference type="AlphaFoldDB" id="A0A183SET2"/>
<evidence type="ECO:0000313" key="3">
    <source>
        <dbReference type="Proteomes" id="UP000275846"/>
    </source>
</evidence>
<dbReference type="Proteomes" id="UP000275846">
    <property type="component" value="Unassembled WGS sequence"/>
</dbReference>
<dbReference type="PANTHER" id="PTHR16306">
    <property type="entry name" value="TRANSLIN-ASSOCIATED FACTOR X-INTERACTING PROTEIN 1"/>
    <property type="match status" value="1"/>
</dbReference>
<name>A0A183SET2_SCHSO</name>
<accession>A0A183SET2</accession>
<evidence type="ECO:0000256" key="1">
    <source>
        <dbReference type="SAM" id="Coils"/>
    </source>
</evidence>
<keyword evidence="1" id="KW-0175">Coiled coil</keyword>
<dbReference type="WBParaSite" id="SSLN_0000281701-mRNA-1">
    <property type="protein sequence ID" value="SSLN_0000281701-mRNA-1"/>
    <property type="gene ID" value="SSLN_0000281701"/>
</dbReference>
<dbReference type="STRING" id="70667.A0A183SET2"/>
<feature type="coiled-coil region" evidence="1">
    <location>
        <begin position="205"/>
        <end position="232"/>
    </location>
</feature>
<dbReference type="PANTHER" id="PTHR16306:SF0">
    <property type="entry name" value="TRANSLIN-ASSOCIATED FACTOR X-INTERACTING PROTEIN 1"/>
    <property type="match status" value="1"/>
</dbReference>